<evidence type="ECO:0000313" key="3">
    <source>
        <dbReference type="Proteomes" id="UP000042958"/>
    </source>
</evidence>
<keyword evidence="3" id="KW-1185">Reference proteome</keyword>
<dbReference type="EMBL" id="CDHK01000004">
    <property type="protein sequence ID" value="CEO59811.1"/>
    <property type="molecule type" value="Genomic_DNA"/>
</dbReference>
<accession>A0A0F7VG62</accession>
<name>A0A0F7VG62_PENBI</name>
<evidence type="ECO:0000313" key="2">
    <source>
        <dbReference type="EMBL" id="CEO59811.1"/>
    </source>
</evidence>
<sequence>MTETPIQQDNYHIGLSGSFLKELPPSIKRYTYQGESQFLKILRTESARVEASPDASEFILFRASKETIETLLQDEDASPITDYLSAFDKQEQLFLVKLTSFAHGVVPQLMTDMIRQALEPMGLSTSLKVYSNVKVEGASRGKAADVSWGPKRNPRGRPGTPSVTLEVAYSEKDSALNSDVRFWLDPDNGKAEICLTLRIDRSLPEIRIEKWEIQSDRIHRTQVIWITKRGSQTHVSGYPLVIAFESLFLRPSFCPREKDLAISQEQLKDLAEAIWEEQIW</sequence>
<dbReference type="Proteomes" id="UP000042958">
    <property type="component" value="Unassembled WGS sequence"/>
</dbReference>
<dbReference type="STRING" id="104259.A0A0F7VG62"/>
<dbReference type="AlphaFoldDB" id="A0A0F7VG62"/>
<dbReference type="OrthoDB" id="4306236at2759"/>
<gene>
    <name evidence="2" type="ORF">PMG11_04467</name>
</gene>
<evidence type="ECO:0000256" key="1">
    <source>
        <dbReference type="SAM" id="MobiDB-lite"/>
    </source>
</evidence>
<organism evidence="2 3">
    <name type="scientific">Penicillium brasilianum</name>
    <dbReference type="NCBI Taxonomy" id="104259"/>
    <lineage>
        <taxon>Eukaryota</taxon>
        <taxon>Fungi</taxon>
        <taxon>Dikarya</taxon>
        <taxon>Ascomycota</taxon>
        <taxon>Pezizomycotina</taxon>
        <taxon>Eurotiomycetes</taxon>
        <taxon>Eurotiomycetidae</taxon>
        <taxon>Eurotiales</taxon>
        <taxon>Aspergillaceae</taxon>
        <taxon>Penicillium</taxon>
    </lineage>
</organism>
<proteinExistence type="predicted"/>
<feature type="region of interest" description="Disordered" evidence="1">
    <location>
        <begin position="143"/>
        <end position="162"/>
    </location>
</feature>
<protein>
    <submittedName>
        <fullName evidence="2">Uncharacterized protein</fullName>
    </submittedName>
</protein>
<reference evidence="3" key="1">
    <citation type="journal article" date="2015" name="Genome Announc.">
        <title>Draft genome sequence of the fungus Penicillium brasilianum MG11.</title>
        <authorList>
            <person name="Horn F."/>
            <person name="Linde J."/>
            <person name="Mattern D.J."/>
            <person name="Walther G."/>
            <person name="Guthke R."/>
            <person name="Brakhage A.A."/>
            <person name="Valiante V."/>
        </authorList>
    </citation>
    <scope>NUCLEOTIDE SEQUENCE [LARGE SCALE GENOMIC DNA]</scope>
    <source>
        <strain evidence="3">MG11</strain>
    </source>
</reference>